<sequence>MAEMLANETAEERAEREKLEEEYEALKRYYAGSPLQLLLKDTEHITTGRGTNRPVEEFDPDKERERKKVKRFIDESFDEKKRQIRKSTNSKKRLTKKAKPINKKSEHPAPEPTAKKQPPLKKRKTNEKKSKKSKSHTPSIKTQPVETTPEPPTPTPEEPPQKEEPVPWFLEINDDYIKFTEKIESQVPRVSPLKDIGTLALQRYQDGQKLPKAEIISKEITRTIFTEQIMNCQNLNDNHLREIGETIHADFVLNDKIAHYDTKDSNWPVTEVSLQYPFSSYKERYVLALAKGDSEYFNPFEEIGRTMEAIAVGFMPEYERNLVINLEHQEDCISFRFSKAFEDDSLSWLVTEIENFNKLVSELNVNGRMLKYCSGADVSDPDFTYDLKIPEKIVCDGFGNINENSQSRDVSMMDVLTPMTEVTCKTVVATTNSFIVVIKHPKSTKGQF</sequence>
<feature type="compositionally biased region" description="Pro residues" evidence="2">
    <location>
        <begin position="149"/>
        <end position="158"/>
    </location>
</feature>
<reference evidence="3" key="1">
    <citation type="submission" date="2023-04" db="EMBL/GenBank/DDBJ databases">
        <title>Ambrosiozyma monospora NBRC 1965.</title>
        <authorList>
            <person name="Ichikawa N."/>
            <person name="Sato H."/>
            <person name="Tonouchi N."/>
        </authorList>
    </citation>
    <scope>NUCLEOTIDE SEQUENCE</scope>
    <source>
        <strain evidence="3">NBRC 1965</strain>
    </source>
</reference>
<evidence type="ECO:0000313" key="3">
    <source>
        <dbReference type="EMBL" id="GMG56232.1"/>
    </source>
</evidence>
<evidence type="ECO:0000256" key="1">
    <source>
        <dbReference type="SAM" id="Coils"/>
    </source>
</evidence>
<feature type="compositionally biased region" description="Basic residues" evidence="2">
    <location>
        <begin position="82"/>
        <end position="102"/>
    </location>
</feature>
<dbReference type="OrthoDB" id="443402at2759"/>
<evidence type="ECO:0000256" key="2">
    <source>
        <dbReference type="SAM" id="MobiDB-lite"/>
    </source>
</evidence>
<evidence type="ECO:0000313" key="4">
    <source>
        <dbReference type="Proteomes" id="UP001165063"/>
    </source>
</evidence>
<keyword evidence="1" id="KW-0175">Coiled coil</keyword>
<feature type="compositionally biased region" description="Basic and acidic residues" evidence="2">
    <location>
        <begin position="61"/>
        <end position="81"/>
    </location>
</feature>
<dbReference type="Gene3D" id="1.10.260.170">
    <property type="match status" value="1"/>
</dbReference>
<dbReference type="Proteomes" id="UP001165063">
    <property type="component" value="Unassembled WGS sequence"/>
</dbReference>
<protein>
    <submittedName>
        <fullName evidence="3">Unnamed protein product</fullName>
    </submittedName>
</protein>
<feature type="region of interest" description="Disordered" evidence="2">
    <location>
        <begin position="41"/>
        <end position="167"/>
    </location>
</feature>
<gene>
    <name evidence="3" type="ORF">Amon01_000829900</name>
</gene>
<name>A0A9W7DP69_AMBMO</name>
<feature type="coiled-coil region" evidence="1">
    <location>
        <begin position="2"/>
        <end position="29"/>
    </location>
</feature>
<accession>A0A9W7DP69</accession>
<feature type="compositionally biased region" description="Basic residues" evidence="2">
    <location>
        <begin position="118"/>
        <end position="135"/>
    </location>
</feature>
<proteinExistence type="predicted"/>
<organism evidence="3 4">
    <name type="scientific">Ambrosiozyma monospora</name>
    <name type="common">Yeast</name>
    <name type="synonym">Endomycopsis monosporus</name>
    <dbReference type="NCBI Taxonomy" id="43982"/>
    <lineage>
        <taxon>Eukaryota</taxon>
        <taxon>Fungi</taxon>
        <taxon>Dikarya</taxon>
        <taxon>Ascomycota</taxon>
        <taxon>Saccharomycotina</taxon>
        <taxon>Pichiomycetes</taxon>
        <taxon>Pichiales</taxon>
        <taxon>Pichiaceae</taxon>
        <taxon>Ambrosiozyma</taxon>
    </lineage>
</organism>
<comment type="caution">
    <text evidence="3">The sequence shown here is derived from an EMBL/GenBank/DDBJ whole genome shotgun (WGS) entry which is preliminary data.</text>
</comment>
<feature type="compositionally biased region" description="Low complexity" evidence="2">
    <location>
        <begin position="136"/>
        <end position="148"/>
    </location>
</feature>
<dbReference type="EMBL" id="BSXU01007100">
    <property type="protein sequence ID" value="GMG56232.1"/>
    <property type="molecule type" value="Genomic_DNA"/>
</dbReference>
<dbReference type="AlphaFoldDB" id="A0A9W7DP69"/>
<keyword evidence="4" id="KW-1185">Reference proteome</keyword>